<organism evidence="1 2">
    <name type="scientific">Pristionchus fissidentatus</name>
    <dbReference type="NCBI Taxonomy" id="1538716"/>
    <lineage>
        <taxon>Eukaryota</taxon>
        <taxon>Metazoa</taxon>
        <taxon>Ecdysozoa</taxon>
        <taxon>Nematoda</taxon>
        <taxon>Chromadorea</taxon>
        <taxon>Rhabditida</taxon>
        <taxon>Rhabditina</taxon>
        <taxon>Diplogasteromorpha</taxon>
        <taxon>Diplogasteroidea</taxon>
        <taxon>Neodiplogasteridae</taxon>
        <taxon>Pristionchus</taxon>
    </lineage>
</organism>
<dbReference type="EMBL" id="BTSY01000003">
    <property type="protein sequence ID" value="GMT19793.1"/>
    <property type="molecule type" value="Genomic_DNA"/>
</dbReference>
<proteinExistence type="predicted"/>
<evidence type="ECO:0000313" key="2">
    <source>
        <dbReference type="Proteomes" id="UP001432322"/>
    </source>
</evidence>
<dbReference type="Proteomes" id="UP001432322">
    <property type="component" value="Unassembled WGS sequence"/>
</dbReference>
<accession>A0AAV5VNC3</accession>
<reference evidence="1" key="1">
    <citation type="submission" date="2023-10" db="EMBL/GenBank/DDBJ databases">
        <title>Genome assembly of Pristionchus species.</title>
        <authorList>
            <person name="Yoshida K."/>
            <person name="Sommer R.J."/>
        </authorList>
    </citation>
    <scope>NUCLEOTIDE SEQUENCE</scope>
    <source>
        <strain evidence="1">RS5133</strain>
    </source>
</reference>
<evidence type="ECO:0000313" key="1">
    <source>
        <dbReference type="EMBL" id="GMT19793.1"/>
    </source>
</evidence>
<evidence type="ECO:0008006" key="3">
    <source>
        <dbReference type="Google" id="ProtNLM"/>
    </source>
</evidence>
<feature type="non-terminal residue" evidence="1">
    <location>
        <position position="91"/>
    </location>
</feature>
<protein>
    <recommendedName>
        <fullName evidence="3">Phlebovirus glycoprotein G2 fusion domain-containing protein</fullName>
    </recommendedName>
</protein>
<sequence length="91" mass="10114">KHLKQHHNIKPKQAGIAFRCDCGRECYSTCHHVNGKRCEISQFTMIRVTEATSASLNEKATVTVETPKEMSLANMISKTSSSVLPATTKHK</sequence>
<keyword evidence="2" id="KW-1185">Reference proteome</keyword>
<name>A0AAV5VNC3_9BILA</name>
<dbReference type="AlphaFoldDB" id="A0AAV5VNC3"/>
<feature type="non-terminal residue" evidence="1">
    <location>
        <position position="1"/>
    </location>
</feature>
<comment type="caution">
    <text evidence="1">The sequence shown here is derived from an EMBL/GenBank/DDBJ whole genome shotgun (WGS) entry which is preliminary data.</text>
</comment>
<gene>
    <name evidence="1" type="ORF">PFISCL1PPCAC_11090</name>
</gene>